<protein>
    <submittedName>
        <fullName evidence="1">Bacterio-opsin activator-like protein</fullName>
    </submittedName>
</protein>
<evidence type="ECO:0000313" key="1">
    <source>
        <dbReference type="EMBL" id="ELY56110.1"/>
    </source>
</evidence>
<name>L9X319_9EURY</name>
<keyword evidence="2" id="KW-1185">Reference proteome</keyword>
<accession>L9X319</accession>
<gene>
    <name evidence="1" type="ORF">C491_14212</name>
</gene>
<dbReference type="EMBL" id="AOIB01000028">
    <property type="protein sequence ID" value="ELY56110.1"/>
    <property type="molecule type" value="Genomic_DNA"/>
</dbReference>
<dbReference type="eggNOG" id="arCOG02280">
    <property type="taxonomic scope" value="Archaea"/>
</dbReference>
<organism evidence="1 2">
    <name type="scientific">Natronococcus amylolyticus DSM 10524</name>
    <dbReference type="NCBI Taxonomy" id="1227497"/>
    <lineage>
        <taxon>Archaea</taxon>
        <taxon>Methanobacteriati</taxon>
        <taxon>Methanobacteriota</taxon>
        <taxon>Stenosarchaea group</taxon>
        <taxon>Halobacteria</taxon>
        <taxon>Halobacteriales</taxon>
        <taxon>Natrialbaceae</taxon>
        <taxon>Natronococcus</taxon>
    </lineage>
</organism>
<evidence type="ECO:0000313" key="2">
    <source>
        <dbReference type="Proteomes" id="UP000011688"/>
    </source>
</evidence>
<sequence>MLQAALETGRFQRPRDATVGGVADVLATDRATFAEPLASTQRRLLPSIVGNRD</sequence>
<proteinExistence type="predicted"/>
<dbReference type="AlphaFoldDB" id="L9X319"/>
<reference evidence="1 2" key="1">
    <citation type="journal article" date="2014" name="PLoS Genet.">
        <title>Phylogenetically driven sequencing of extremely halophilic archaea reveals strategies for static and dynamic osmo-response.</title>
        <authorList>
            <person name="Becker E.A."/>
            <person name="Seitzer P.M."/>
            <person name="Tritt A."/>
            <person name="Larsen D."/>
            <person name="Krusor M."/>
            <person name="Yao A.I."/>
            <person name="Wu D."/>
            <person name="Madern D."/>
            <person name="Eisen J.A."/>
            <person name="Darling A.E."/>
            <person name="Facciotti M.T."/>
        </authorList>
    </citation>
    <scope>NUCLEOTIDE SEQUENCE [LARGE SCALE GENOMIC DNA]</scope>
    <source>
        <strain evidence="1 2">DSM 10524</strain>
    </source>
</reference>
<comment type="caution">
    <text evidence="1">The sequence shown here is derived from an EMBL/GenBank/DDBJ whole genome shotgun (WGS) entry which is preliminary data.</text>
</comment>
<dbReference type="Proteomes" id="UP000011688">
    <property type="component" value="Unassembled WGS sequence"/>
</dbReference>